<dbReference type="EMBL" id="JBBYHT010000004">
    <property type="protein sequence ID" value="MEL1248150.1"/>
    <property type="molecule type" value="Genomic_DNA"/>
</dbReference>
<dbReference type="Pfam" id="PF14281">
    <property type="entry name" value="PDDEXK_4"/>
    <property type="match status" value="1"/>
</dbReference>
<dbReference type="Proteomes" id="UP001393056">
    <property type="component" value="Unassembled WGS sequence"/>
</dbReference>
<name>A0ABU9I6V4_9FLAO</name>
<accession>A0ABU9I6V4</accession>
<dbReference type="InterPro" id="IPR029470">
    <property type="entry name" value="PDDEXK_4"/>
</dbReference>
<evidence type="ECO:0000313" key="1">
    <source>
        <dbReference type="EMBL" id="MEL1248150.1"/>
    </source>
</evidence>
<organism evidence="1 2">
    <name type="scientific">Flavobacterium helocola</name>
    <dbReference type="NCBI Taxonomy" id="3139139"/>
    <lineage>
        <taxon>Bacteria</taxon>
        <taxon>Pseudomonadati</taxon>
        <taxon>Bacteroidota</taxon>
        <taxon>Flavobacteriia</taxon>
        <taxon>Flavobacteriales</taxon>
        <taxon>Flavobacteriaceae</taxon>
        <taxon>Flavobacterium</taxon>
    </lineage>
</organism>
<reference evidence="1 2" key="1">
    <citation type="submission" date="2024-04" db="EMBL/GenBank/DDBJ databases">
        <title>Flavobacterium sp. DGU41 16S ribosomal RNA gene Genome sequencing and assembly.</title>
        <authorList>
            <person name="Park S."/>
        </authorList>
    </citation>
    <scope>NUCLEOTIDE SEQUENCE [LARGE SCALE GENOMIC DNA]</scope>
    <source>
        <strain evidence="1 2">DGU41</strain>
    </source>
</reference>
<proteinExistence type="predicted"/>
<keyword evidence="2" id="KW-1185">Reference proteome</keyword>
<comment type="caution">
    <text evidence="1">The sequence shown here is derived from an EMBL/GenBank/DDBJ whole genome shotgun (WGS) entry which is preliminary data.</text>
</comment>
<evidence type="ECO:0000313" key="2">
    <source>
        <dbReference type="Proteomes" id="UP001393056"/>
    </source>
</evidence>
<sequence>MKPNLFNFATKELSQDAFFTWFLNWANNELNELNPSLNETAKDFIKTLIGVPNNYIITKVIAGRQWNNIDIWAEVNDEYFIGIEDKTNTGEHSNQLERYKEIVTKHYKDKPHKTIFIYLKTGNESLSTLNLIKQKGYKSIDRKAILDIFNKRQINSEIFNDFKEYLTEIENSTNSFNKFHKITSDWKASEGFYLKLQENIDEWTDWRYVANQMGGFLGFWYHWKGTKEISEIYIQIENAFNNGIKLVIKIAGWEQKTHILYHTLNELKPFAERNNIIINKPDKYRAGNTSTLAVVQNAFQTDDDGNFDFELFLVTLRNLEKTIDEYCCNKKTQQVTQVLQDCGN</sequence>
<gene>
    <name evidence="1" type="ORF">AAEO58_08845</name>
</gene>
<dbReference type="RefSeq" id="WP_297869024.1">
    <property type="nucleotide sequence ID" value="NZ_JBBYHT010000004.1"/>
</dbReference>
<protein>
    <submittedName>
        <fullName evidence="1">PD-(D/E)XK nuclease family protein</fullName>
    </submittedName>
</protein>